<evidence type="ECO:0008006" key="5">
    <source>
        <dbReference type="Google" id="ProtNLM"/>
    </source>
</evidence>
<keyword evidence="4" id="KW-1185">Reference proteome</keyword>
<keyword evidence="1" id="KW-0677">Repeat</keyword>
<sequence length="563" mass="61473">MATIFNTTTSKGAGNYIGETKKQLRDGFGVYNYPNKFFRYEGEWSKGKKHGHGKLVMADGSFYEGQFMDGEIQGHGFRRWVSTKNEYTGQFVSGELNGHGIMMYGDGSRYEGEWVDNKREGEGKLISKDGTVYEGSFHNHRRHGEGKLMFSNGDIYEGDWVNDLRQGHGIMKFVDGTIYGGQWWGDVFNGEGSMIHSSGVSYEGMWVNGRPEVETVQIRIVGDENVEVVQGRPFGFEVECVTADGELRQDEGRLFQVTAGIKVSSGRKSADGEEVDTVMTPFGFEIEPYLLTELLGEISSETVLYGLNSQAASVMSNRPGQPSPPIGDELAKPIDNLQVTAAEGSDAGDKESSVVENAQGDTTNRTAAPSQASTMMPASFDKNTSVAGDADPLMVAAVSSLPPPVSPVRTTGGKALFENLYLPALPPGLKPLNSFASLHSSSPEITAPSDSRPANSRWKARAASTVNPNMLKVTNRSVPSSAVSDGKKKKEGLADVVEKVDSKRKKDKKEEKDDKFCKPGDYVIIVEDVTSPPFLDVTLAPAFLHVKVTQKKRARSKMESRRN</sequence>
<accession>A0ABN8N3D4</accession>
<dbReference type="EMBL" id="CALNXK010000006">
    <property type="protein sequence ID" value="CAH3038193.1"/>
    <property type="molecule type" value="Genomic_DNA"/>
</dbReference>
<evidence type="ECO:0000256" key="2">
    <source>
        <dbReference type="SAM" id="MobiDB-lite"/>
    </source>
</evidence>
<dbReference type="Gene3D" id="2.20.110.10">
    <property type="entry name" value="Histone H3 K4-specific methyltransferase SET7/9 N-terminal domain"/>
    <property type="match status" value="3"/>
</dbReference>
<feature type="region of interest" description="Disordered" evidence="2">
    <location>
        <begin position="342"/>
        <end position="384"/>
    </location>
</feature>
<reference evidence="3 4" key="1">
    <citation type="submission" date="2022-05" db="EMBL/GenBank/DDBJ databases">
        <authorList>
            <consortium name="Genoscope - CEA"/>
            <person name="William W."/>
        </authorList>
    </citation>
    <scope>NUCLEOTIDE SEQUENCE [LARGE SCALE GENOMIC DNA]</scope>
</reference>
<name>A0ABN8N3D4_9CNID</name>
<proteinExistence type="predicted"/>
<evidence type="ECO:0000256" key="1">
    <source>
        <dbReference type="ARBA" id="ARBA00022737"/>
    </source>
</evidence>
<dbReference type="PANTHER" id="PTHR23084">
    <property type="entry name" value="PHOSPHATIDYLINOSITOL-4-PHOSPHATE 5-KINASE RELATED"/>
    <property type="match status" value="1"/>
</dbReference>
<feature type="compositionally biased region" description="Polar residues" evidence="2">
    <location>
        <begin position="354"/>
        <end position="384"/>
    </location>
</feature>
<dbReference type="SMART" id="SM00698">
    <property type="entry name" value="MORN"/>
    <property type="match status" value="8"/>
</dbReference>
<comment type="caution">
    <text evidence="3">The sequence shown here is derived from an EMBL/GenBank/DDBJ whole genome shotgun (WGS) entry which is preliminary data.</text>
</comment>
<evidence type="ECO:0000313" key="3">
    <source>
        <dbReference type="EMBL" id="CAH3038193.1"/>
    </source>
</evidence>
<gene>
    <name evidence="3" type="ORF">PLOB_00039697</name>
</gene>
<dbReference type="PANTHER" id="PTHR23084:SF263">
    <property type="entry name" value="MORN REPEAT-CONTAINING PROTEIN 1"/>
    <property type="match status" value="1"/>
</dbReference>
<evidence type="ECO:0000313" key="4">
    <source>
        <dbReference type="Proteomes" id="UP001159405"/>
    </source>
</evidence>
<dbReference type="Proteomes" id="UP001159405">
    <property type="component" value="Unassembled WGS sequence"/>
</dbReference>
<dbReference type="Pfam" id="PF02493">
    <property type="entry name" value="MORN"/>
    <property type="match status" value="9"/>
</dbReference>
<dbReference type="SUPFAM" id="SSF82185">
    <property type="entry name" value="Histone H3 K4-specific methyltransferase SET7/9 N-terminal domain"/>
    <property type="match status" value="2"/>
</dbReference>
<organism evidence="3 4">
    <name type="scientific">Porites lobata</name>
    <dbReference type="NCBI Taxonomy" id="104759"/>
    <lineage>
        <taxon>Eukaryota</taxon>
        <taxon>Metazoa</taxon>
        <taxon>Cnidaria</taxon>
        <taxon>Anthozoa</taxon>
        <taxon>Hexacorallia</taxon>
        <taxon>Scleractinia</taxon>
        <taxon>Fungiina</taxon>
        <taxon>Poritidae</taxon>
        <taxon>Porites</taxon>
    </lineage>
</organism>
<dbReference type="InterPro" id="IPR003409">
    <property type="entry name" value="MORN"/>
</dbReference>
<protein>
    <recommendedName>
        <fullName evidence="5">MORN repeat-containing protein 1</fullName>
    </recommendedName>
</protein>